<comment type="caution">
    <text evidence="1">The sequence shown here is derived from an EMBL/GenBank/DDBJ whole genome shotgun (WGS) entry which is preliminary data.</text>
</comment>
<evidence type="ECO:0000313" key="2">
    <source>
        <dbReference type="Proteomes" id="UP001595824"/>
    </source>
</evidence>
<keyword evidence="2" id="KW-1185">Reference proteome</keyword>
<proteinExistence type="predicted"/>
<evidence type="ECO:0000313" key="1">
    <source>
        <dbReference type="EMBL" id="MFC4331986.1"/>
    </source>
</evidence>
<dbReference type="Proteomes" id="UP001595824">
    <property type="component" value="Unassembled WGS sequence"/>
</dbReference>
<protein>
    <submittedName>
        <fullName evidence="1">Uncharacterized protein</fullName>
    </submittedName>
</protein>
<gene>
    <name evidence="1" type="ORF">ACFPC0_30320</name>
</gene>
<accession>A0ABV8TN38</accession>
<reference evidence="2" key="1">
    <citation type="journal article" date="2019" name="Int. J. Syst. Evol. Microbiol.">
        <title>The Global Catalogue of Microorganisms (GCM) 10K type strain sequencing project: providing services to taxonomists for standard genome sequencing and annotation.</title>
        <authorList>
            <consortium name="The Broad Institute Genomics Platform"/>
            <consortium name="The Broad Institute Genome Sequencing Center for Infectious Disease"/>
            <person name="Wu L."/>
            <person name="Ma J."/>
        </authorList>
    </citation>
    <scope>NUCLEOTIDE SEQUENCE [LARGE SCALE GENOMIC DNA]</scope>
    <source>
        <strain evidence="2">PCU 347</strain>
    </source>
</reference>
<organism evidence="1 2">
    <name type="scientific">Streptomyces andamanensis</name>
    <dbReference type="NCBI Taxonomy" id="1565035"/>
    <lineage>
        <taxon>Bacteria</taxon>
        <taxon>Bacillati</taxon>
        <taxon>Actinomycetota</taxon>
        <taxon>Actinomycetes</taxon>
        <taxon>Kitasatosporales</taxon>
        <taxon>Streptomycetaceae</taxon>
        <taxon>Streptomyces</taxon>
    </lineage>
</organism>
<dbReference type="EMBL" id="JBHSDP010000027">
    <property type="protein sequence ID" value="MFC4331986.1"/>
    <property type="molecule type" value="Genomic_DNA"/>
</dbReference>
<name>A0ABV8TN38_9ACTN</name>
<dbReference type="RefSeq" id="WP_381743477.1">
    <property type="nucleotide sequence ID" value="NZ_JBHSDP010000027.1"/>
</dbReference>
<sequence>MKEIIASNADGHYSGGWSFPVQPFNWTSYVFYGGDIREGSVAWLLDQLREMAAIPPANEDLPQVQGLFMLTHEVDGVAEWQVRDGGVHVVPGDEGHQYLGRA</sequence>